<evidence type="ECO:0000313" key="2">
    <source>
        <dbReference type="EMBL" id="GAA4102741.1"/>
    </source>
</evidence>
<dbReference type="SUPFAM" id="SSF52540">
    <property type="entry name" value="P-loop containing nucleoside triphosphate hydrolases"/>
    <property type="match status" value="1"/>
</dbReference>
<gene>
    <name evidence="2" type="primary">udk</name>
    <name evidence="2" type="ORF">GCM10022392_29890</name>
</gene>
<dbReference type="InterPro" id="IPR006083">
    <property type="entry name" value="PRK/URK"/>
</dbReference>
<reference evidence="3" key="1">
    <citation type="journal article" date="2019" name="Int. J. Syst. Evol. Microbiol.">
        <title>The Global Catalogue of Microorganisms (GCM) 10K type strain sequencing project: providing services to taxonomists for standard genome sequencing and annotation.</title>
        <authorList>
            <consortium name="The Broad Institute Genomics Platform"/>
            <consortium name="The Broad Institute Genome Sequencing Center for Infectious Disease"/>
            <person name="Wu L."/>
            <person name="Ma J."/>
        </authorList>
    </citation>
    <scope>NUCLEOTIDE SEQUENCE [LARGE SCALE GENOMIC DNA]</scope>
    <source>
        <strain evidence="3">JCM 17085</strain>
    </source>
</reference>
<dbReference type="PANTHER" id="PTHR10285">
    <property type="entry name" value="URIDINE KINASE"/>
    <property type="match status" value="1"/>
</dbReference>
<dbReference type="InterPro" id="IPR027417">
    <property type="entry name" value="P-loop_NTPase"/>
</dbReference>
<dbReference type="GO" id="GO:0016301">
    <property type="term" value="F:kinase activity"/>
    <property type="evidence" value="ECO:0007669"/>
    <property type="project" value="UniProtKB-KW"/>
</dbReference>
<feature type="domain" description="Phosphoribulokinase/uridine kinase" evidence="1">
    <location>
        <begin position="6"/>
        <end position="184"/>
    </location>
</feature>
<keyword evidence="2" id="KW-0418">Kinase</keyword>
<name>A0ABP7X2W9_9SPHI</name>
<dbReference type="PRINTS" id="PR00988">
    <property type="entry name" value="URIDINKINASE"/>
</dbReference>
<keyword evidence="3" id="KW-1185">Reference proteome</keyword>
<keyword evidence="2" id="KW-0808">Transferase</keyword>
<sequence length="213" mass="24447">MSKPYIIGIAGGSGSGKTFFLKRFLDHFSPDEVCLVSQDDYYFPVAHNMTPEENKLYDFDKPATIDAGQFEKDIKKLTAGEVIYKKEYTFNNPNAVPKILEIKPAPILIIEGLFIFHFKPIEELLDMRIFIDADEAVALERRLKRDLIERGYSHDDVMYKWVNHVVPAYKEFLLPYKDGCHKVVINNSNTAEGIQAVTDEISEDLRKRVLNKA</sequence>
<evidence type="ECO:0000313" key="3">
    <source>
        <dbReference type="Proteomes" id="UP001500841"/>
    </source>
</evidence>
<comment type="caution">
    <text evidence="2">The sequence shown here is derived from an EMBL/GenBank/DDBJ whole genome shotgun (WGS) entry which is preliminary data.</text>
</comment>
<dbReference type="RefSeq" id="WP_425562839.1">
    <property type="nucleotide sequence ID" value="NZ_BAABCV010000011.1"/>
</dbReference>
<organism evidence="2 3">
    <name type="scientific">Mucilaginibacter panaciglaebae</name>
    <dbReference type="NCBI Taxonomy" id="502331"/>
    <lineage>
        <taxon>Bacteria</taxon>
        <taxon>Pseudomonadati</taxon>
        <taxon>Bacteroidota</taxon>
        <taxon>Sphingobacteriia</taxon>
        <taxon>Sphingobacteriales</taxon>
        <taxon>Sphingobacteriaceae</taxon>
        <taxon>Mucilaginibacter</taxon>
    </lineage>
</organism>
<accession>A0ABP7X2W9</accession>
<evidence type="ECO:0000259" key="1">
    <source>
        <dbReference type="Pfam" id="PF00485"/>
    </source>
</evidence>
<proteinExistence type="predicted"/>
<dbReference type="EMBL" id="BAABCV010000011">
    <property type="protein sequence ID" value="GAA4102741.1"/>
    <property type="molecule type" value="Genomic_DNA"/>
</dbReference>
<dbReference type="Gene3D" id="3.40.50.300">
    <property type="entry name" value="P-loop containing nucleotide triphosphate hydrolases"/>
    <property type="match status" value="1"/>
</dbReference>
<dbReference type="Proteomes" id="UP001500841">
    <property type="component" value="Unassembled WGS sequence"/>
</dbReference>
<protein>
    <submittedName>
        <fullName evidence="2">Uridine kinase</fullName>
    </submittedName>
</protein>
<dbReference type="Pfam" id="PF00485">
    <property type="entry name" value="PRK"/>
    <property type="match status" value="1"/>
</dbReference>